<evidence type="ECO:0000256" key="1">
    <source>
        <dbReference type="SAM" id="MobiDB-lite"/>
    </source>
</evidence>
<feature type="chain" id="PRO_5035742023" description="Stomatal closure-related actin-binding protein coiled-coil domain-containing protein" evidence="2">
    <location>
        <begin position="18"/>
        <end position="345"/>
    </location>
</feature>
<evidence type="ECO:0008006" key="5">
    <source>
        <dbReference type="Google" id="ProtNLM"/>
    </source>
</evidence>
<gene>
    <name evidence="3" type="ORF">F2Q69_00009201</name>
</gene>
<feature type="region of interest" description="Disordered" evidence="1">
    <location>
        <begin position="52"/>
        <end position="97"/>
    </location>
</feature>
<evidence type="ECO:0000313" key="4">
    <source>
        <dbReference type="Proteomes" id="UP000712600"/>
    </source>
</evidence>
<feature type="signal peptide" evidence="2">
    <location>
        <begin position="1"/>
        <end position="17"/>
    </location>
</feature>
<dbReference type="EMBL" id="QGKX02001521">
    <property type="protein sequence ID" value="KAF3510503.1"/>
    <property type="molecule type" value="Genomic_DNA"/>
</dbReference>
<comment type="caution">
    <text evidence="3">The sequence shown here is derived from an EMBL/GenBank/DDBJ whole genome shotgun (WGS) entry which is preliminary data.</text>
</comment>
<feature type="compositionally biased region" description="Polar residues" evidence="1">
    <location>
        <begin position="65"/>
        <end position="74"/>
    </location>
</feature>
<keyword evidence="2" id="KW-0732">Signal</keyword>
<reference evidence="3" key="1">
    <citation type="submission" date="2019-12" db="EMBL/GenBank/DDBJ databases">
        <title>Genome sequencing and annotation of Brassica cretica.</title>
        <authorList>
            <person name="Studholme D.J."/>
            <person name="Sarris P."/>
        </authorList>
    </citation>
    <scope>NUCLEOTIDE SEQUENCE</scope>
    <source>
        <strain evidence="3">PFS-109/04</strain>
        <tissue evidence="3">Leaf</tissue>
    </source>
</reference>
<evidence type="ECO:0000313" key="3">
    <source>
        <dbReference type="EMBL" id="KAF3510503.1"/>
    </source>
</evidence>
<dbReference type="Pfam" id="PF07794">
    <property type="entry name" value="DUF1633"/>
    <property type="match status" value="1"/>
</dbReference>
<sequence length="345" mass="38543">MFASLAFEILLLRMTWHQEEQPLVTPKGYELELVVLMQNASDPETRLSRALTQEGKDLEGDKSTARVTSSSPTGSEGRDRPPKKAKMNGSDHRLGDPDSVAHLVRHFKPSGCPLPSLRNMTKREAYVKMAVAHAMVVRELKLGLKMAQARELANAAQLASAEKLGNQAALLEARLRVVGNERKSALEQVSFLEAKVESSANKFSDDLRRTTYDAKKTLADSYLDVLISLMEKWEKKKAATYCEARLREVMANINLLKEFMNNKLLASDELLRLQTKEVELGLELGSELDVMAVSDFSIEKLDLPQITEDLPKKFFAKVPYGMDDTGDRTKHAGGQFEDGEFDVEV</sequence>
<dbReference type="Proteomes" id="UP000712600">
    <property type="component" value="Unassembled WGS sequence"/>
</dbReference>
<feature type="compositionally biased region" description="Basic and acidic residues" evidence="1">
    <location>
        <begin position="54"/>
        <end position="64"/>
    </location>
</feature>
<dbReference type="AlphaFoldDB" id="A0A8S9PCC9"/>
<proteinExistence type="predicted"/>
<protein>
    <recommendedName>
        <fullName evidence="5">Stomatal closure-related actin-binding protein coiled-coil domain-containing protein</fullName>
    </recommendedName>
</protein>
<accession>A0A8S9PCC9</accession>
<organism evidence="3 4">
    <name type="scientific">Brassica cretica</name>
    <name type="common">Mustard</name>
    <dbReference type="NCBI Taxonomy" id="69181"/>
    <lineage>
        <taxon>Eukaryota</taxon>
        <taxon>Viridiplantae</taxon>
        <taxon>Streptophyta</taxon>
        <taxon>Embryophyta</taxon>
        <taxon>Tracheophyta</taxon>
        <taxon>Spermatophyta</taxon>
        <taxon>Magnoliopsida</taxon>
        <taxon>eudicotyledons</taxon>
        <taxon>Gunneridae</taxon>
        <taxon>Pentapetalae</taxon>
        <taxon>rosids</taxon>
        <taxon>malvids</taxon>
        <taxon>Brassicales</taxon>
        <taxon>Brassicaceae</taxon>
        <taxon>Brassiceae</taxon>
        <taxon>Brassica</taxon>
    </lineage>
</organism>
<dbReference type="InterPro" id="IPR012436">
    <property type="entry name" value="DUF1633"/>
</dbReference>
<name>A0A8S9PCC9_BRACR</name>
<evidence type="ECO:0000256" key="2">
    <source>
        <dbReference type="SAM" id="SignalP"/>
    </source>
</evidence>